<reference evidence="1 2" key="1">
    <citation type="journal article" date="2014" name="PLoS Genet.">
        <title>Phylogenetically driven sequencing of extremely halophilic archaea reveals strategies for static and dynamic osmo-response.</title>
        <authorList>
            <person name="Becker E.A."/>
            <person name="Seitzer P.M."/>
            <person name="Tritt A."/>
            <person name="Larsen D."/>
            <person name="Krusor M."/>
            <person name="Yao A.I."/>
            <person name="Wu D."/>
            <person name="Madern D."/>
            <person name="Eisen J.A."/>
            <person name="Darling A.E."/>
            <person name="Facciotti M.T."/>
        </authorList>
    </citation>
    <scope>NUCLEOTIDE SEQUENCE [LARGE SCALE GENOMIC DNA]</scope>
    <source>
        <strain evidence="1 2">JCM 10990</strain>
    </source>
</reference>
<sequence>MKLRQPTDFLILEALEDKGRNVATNLAAHTGKSRKNINTRLPVLEDYGLVDKIGPAERSGLYEITSMGKAALVYKDQYDEVDDFEALIEGPSAGDIDVEAESDAQAAFVRGEDDDGEGDLDTDEE</sequence>
<comment type="caution">
    <text evidence="1">The sequence shown here is derived from an EMBL/GenBank/DDBJ whole genome shotgun (WGS) entry which is preliminary data.</text>
</comment>
<dbReference type="CDD" id="cd00090">
    <property type="entry name" value="HTH_ARSR"/>
    <property type="match status" value="1"/>
</dbReference>
<evidence type="ECO:0000313" key="2">
    <source>
        <dbReference type="Proteomes" id="UP000011693"/>
    </source>
</evidence>
<dbReference type="InterPro" id="IPR011991">
    <property type="entry name" value="ArsR-like_HTH"/>
</dbReference>
<dbReference type="Pfam" id="PF13412">
    <property type="entry name" value="HTH_24"/>
    <property type="match status" value="1"/>
</dbReference>
<evidence type="ECO:0000313" key="1">
    <source>
        <dbReference type="EMBL" id="ELY96974.1"/>
    </source>
</evidence>
<proteinExistence type="predicted"/>
<dbReference type="Gene3D" id="1.10.10.10">
    <property type="entry name" value="Winged helix-like DNA-binding domain superfamily/Winged helix DNA-binding domain"/>
    <property type="match status" value="1"/>
</dbReference>
<organism evidence="1 2">
    <name type="scientific">Natrialba chahannaoensis JCM 10990</name>
    <dbReference type="NCBI Taxonomy" id="1227492"/>
    <lineage>
        <taxon>Archaea</taxon>
        <taxon>Methanobacteriati</taxon>
        <taxon>Methanobacteriota</taxon>
        <taxon>Stenosarchaea group</taxon>
        <taxon>Halobacteria</taxon>
        <taxon>Halobacteriales</taxon>
        <taxon>Natrialbaceae</taxon>
        <taxon>Natrialba</taxon>
    </lineage>
</organism>
<gene>
    <name evidence="1" type="ORF">C482_14424</name>
</gene>
<dbReference type="InterPro" id="IPR036388">
    <property type="entry name" value="WH-like_DNA-bd_sf"/>
</dbReference>
<dbReference type="OrthoDB" id="338176at2157"/>
<dbReference type="Proteomes" id="UP000011693">
    <property type="component" value="Unassembled WGS sequence"/>
</dbReference>
<keyword evidence="2" id="KW-1185">Reference proteome</keyword>
<dbReference type="EMBL" id="AOIN01000078">
    <property type="protein sequence ID" value="ELY96974.1"/>
    <property type="molecule type" value="Genomic_DNA"/>
</dbReference>
<name>M0AEM4_9EURY</name>
<dbReference type="SUPFAM" id="SSF46785">
    <property type="entry name" value="Winged helix' DNA-binding domain"/>
    <property type="match status" value="1"/>
</dbReference>
<dbReference type="AlphaFoldDB" id="M0AEM4"/>
<protein>
    <submittedName>
        <fullName evidence="1">Uncharacterized protein</fullName>
    </submittedName>
</protein>
<dbReference type="STRING" id="1227492.C482_14424"/>
<dbReference type="RefSeq" id="WP_006168366.1">
    <property type="nucleotide sequence ID" value="NZ_AOIN01000078.1"/>
</dbReference>
<dbReference type="InterPro" id="IPR036390">
    <property type="entry name" value="WH_DNA-bd_sf"/>
</dbReference>
<dbReference type="PATRIC" id="fig|1227492.4.peg.2862"/>
<accession>M0AEM4</accession>